<dbReference type="Proteomes" id="UP000261340">
    <property type="component" value="Unplaced"/>
</dbReference>
<dbReference type="GO" id="GO:0046983">
    <property type="term" value="F:protein dimerization activity"/>
    <property type="evidence" value="ECO:0007669"/>
    <property type="project" value="InterPro"/>
</dbReference>
<keyword evidence="8" id="KW-1185">Reference proteome</keyword>
<name>A0A3Q0S1P8_AMPCI</name>
<keyword evidence="2" id="KW-0678">Repressor</keyword>
<protein>
    <recommendedName>
        <fullName evidence="6">BHLH domain-containing protein</fullName>
    </recommendedName>
</protein>
<dbReference type="InterPro" id="IPR011598">
    <property type="entry name" value="bHLH_dom"/>
</dbReference>
<organism evidence="7 8">
    <name type="scientific">Amphilophus citrinellus</name>
    <name type="common">Midas cichlid</name>
    <name type="synonym">Cichlasoma citrinellum</name>
    <dbReference type="NCBI Taxonomy" id="61819"/>
    <lineage>
        <taxon>Eukaryota</taxon>
        <taxon>Metazoa</taxon>
        <taxon>Chordata</taxon>
        <taxon>Craniata</taxon>
        <taxon>Vertebrata</taxon>
        <taxon>Euteleostomi</taxon>
        <taxon>Actinopterygii</taxon>
        <taxon>Neopterygii</taxon>
        <taxon>Teleostei</taxon>
        <taxon>Neoteleostei</taxon>
        <taxon>Acanthomorphata</taxon>
        <taxon>Ovalentaria</taxon>
        <taxon>Cichlomorphae</taxon>
        <taxon>Cichliformes</taxon>
        <taxon>Cichlidae</taxon>
        <taxon>New World cichlids</taxon>
        <taxon>Cichlasomatinae</taxon>
        <taxon>Heroini</taxon>
        <taxon>Amphilophus</taxon>
    </lineage>
</organism>
<keyword evidence="4" id="KW-0804">Transcription</keyword>
<comment type="subcellular location">
    <subcellularLocation>
        <location evidence="1">Nucleus</location>
    </subcellularLocation>
</comment>
<evidence type="ECO:0000256" key="3">
    <source>
        <dbReference type="ARBA" id="ARBA00023015"/>
    </source>
</evidence>
<dbReference type="GO" id="GO:0005634">
    <property type="term" value="C:nucleus"/>
    <property type="evidence" value="ECO:0007669"/>
    <property type="project" value="UniProtKB-SubCell"/>
</dbReference>
<dbReference type="PROSITE" id="PS50888">
    <property type="entry name" value="BHLH"/>
    <property type="match status" value="1"/>
</dbReference>
<feature type="domain" description="BHLH" evidence="6">
    <location>
        <begin position="36"/>
        <end position="92"/>
    </location>
</feature>
<evidence type="ECO:0000313" key="7">
    <source>
        <dbReference type="Ensembl" id="ENSACIP00000016737.1"/>
    </source>
</evidence>
<sequence>MLLHIPYCVTELSDWLRLWETSTRVRPTHSYGDAEIRVSQKPLVEKLRRERINSCIEQLRSLLSPEFLKQQPDSKLDKADILEMTVCFLIQLQHSSGPVNTNTQSLFIFLFYVFNYSKHLKNNCKTDI</sequence>
<keyword evidence="3" id="KW-0805">Transcription regulation</keyword>
<evidence type="ECO:0000256" key="1">
    <source>
        <dbReference type="ARBA" id="ARBA00004123"/>
    </source>
</evidence>
<dbReference type="Pfam" id="PF00010">
    <property type="entry name" value="HLH"/>
    <property type="match status" value="1"/>
</dbReference>
<dbReference type="SMART" id="SM00353">
    <property type="entry name" value="HLH"/>
    <property type="match status" value="1"/>
</dbReference>
<dbReference type="PANTHER" id="PTHR10985">
    <property type="entry name" value="BASIC HELIX-LOOP-HELIX TRANSCRIPTION FACTOR, HES-RELATED"/>
    <property type="match status" value="1"/>
</dbReference>
<dbReference type="STRING" id="61819.ENSACIP00000016737"/>
<evidence type="ECO:0000313" key="8">
    <source>
        <dbReference type="Proteomes" id="UP000261340"/>
    </source>
</evidence>
<keyword evidence="5" id="KW-0539">Nucleus</keyword>
<reference evidence="7" key="2">
    <citation type="submission" date="2025-09" db="UniProtKB">
        <authorList>
            <consortium name="Ensembl"/>
        </authorList>
    </citation>
    <scope>IDENTIFICATION</scope>
</reference>
<dbReference type="InterPro" id="IPR036638">
    <property type="entry name" value="HLH_DNA-bd_sf"/>
</dbReference>
<accession>A0A3Q0S1P8</accession>
<dbReference type="SUPFAM" id="SSF47459">
    <property type="entry name" value="HLH, helix-loop-helix DNA-binding domain"/>
    <property type="match status" value="1"/>
</dbReference>
<proteinExistence type="predicted"/>
<dbReference type="AlphaFoldDB" id="A0A3Q0S1P8"/>
<dbReference type="Gene3D" id="4.10.280.10">
    <property type="entry name" value="Helix-loop-helix DNA-binding domain"/>
    <property type="match status" value="1"/>
</dbReference>
<evidence type="ECO:0000256" key="4">
    <source>
        <dbReference type="ARBA" id="ARBA00023163"/>
    </source>
</evidence>
<dbReference type="GeneTree" id="ENSGT00940000163346"/>
<dbReference type="Ensembl" id="ENSACIT00000017190.1">
    <property type="protein sequence ID" value="ENSACIP00000016737.1"/>
    <property type="gene ID" value="ENSACIG00000013043.1"/>
</dbReference>
<dbReference type="InterPro" id="IPR050370">
    <property type="entry name" value="HES_HEY"/>
</dbReference>
<evidence type="ECO:0000259" key="6">
    <source>
        <dbReference type="PROSITE" id="PS50888"/>
    </source>
</evidence>
<evidence type="ECO:0000256" key="2">
    <source>
        <dbReference type="ARBA" id="ARBA00022491"/>
    </source>
</evidence>
<reference evidence="7" key="1">
    <citation type="submission" date="2025-08" db="UniProtKB">
        <authorList>
            <consortium name="Ensembl"/>
        </authorList>
    </citation>
    <scope>IDENTIFICATION</scope>
</reference>
<dbReference type="CDD" id="cd11461">
    <property type="entry name" value="bHLH-O_HES5"/>
    <property type="match status" value="1"/>
</dbReference>
<evidence type="ECO:0000256" key="5">
    <source>
        <dbReference type="ARBA" id="ARBA00023242"/>
    </source>
</evidence>